<name>A0A1I0FJA1_9GAMM</name>
<dbReference type="PROSITE" id="PS00687">
    <property type="entry name" value="ALDEHYDE_DEHYDR_GLU"/>
    <property type="match status" value="1"/>
</dbReference>
<dbReference type="InterPro" id="IPR016161">
    <property type="entry name" value="Ald_DH/histidinol_DH"/>
</dbReference>
<dbReference type="Pfam" id="PF00171">
    <property type="entry name" value="Aldedh"/>
    <property type="match status" value="1"/>
</dbReference>
<dbReference type="OrthoDB" id="9812625at2"/>
<feature type="active site" evidence="3">
    <location>
        <position position="254"/>
    </location>
</feature>
<dbReference type="FunFam" id="3.40.309.10:FF:000004">
    <property type="entry name" value="Succinate-semialdehyde dehydrogenase I"/>
    <property type="match status" value="1"/>
</dbReference>
<dbReference type="GO" id="GO:0009450">
    <property type="term" value="P:gamma-aminobutyric acid catabolic process"/>
    <property type="evidence" value="ECO:0007669"/>
    <property type="project" value="TreeGrafter"/>
</dbReference>
<proteinExistence type="inferred from homology"/>
<evidence type="ECO:0000259" key="5">
    <source>
        <dbReference type="Pfam" id="PF00171"/>
    </source>
</evidence>
<dbReference type="RefSeq" id="WP_091852886.1">
    <property type="nucleotide sequence ID" value="NZ_FOHZ01000013.1"/>
</dbReference>
<dbReference type="InterPro" id="IPR016162">
    <property type="entry name" value="Ald_DH_N"/>
</dbReference>
<reference evidence="7" key="1">
    <citation type="submission" date="2016-10" db="EMBL/GenBank/DDBJ databases">
        <authorList>
            <person name="Varghese N."/>
            <person name="Submissions S."/>
        </authorList>
    </citation>
    <scope>NUCLEOTIDE SEQUENCE [LARGE SCALE GENOMIC DNA]</scope>
    <source>
        <strain evidence="7">CGMCC 1.6489</strain>
    </source>
</reference>
<keyword evidence="2 4" id="KW-0560">Oxidoreductase</keyword>
<evidence type="ECO:0000313" key="7">
    <source>
        <dbReference type="Proteomes" id="UP000198762"/>
    </source>
</evidence>
<organism evidence="6 7">
    <name type="scientific">Marinobacter segnicrescens</name>
    <dbReference type="NCBI Taxonomy" id="430453"/>
    <lineage>
        <taxon>Bacteria</taxon>
        <taxon>Pseudomonadati</taxon>
        <taxon>Pseudomonadota</taxon>
        <taxon>Gammaproteobacteria</taxon>
        <taxon>Pseudomonadales</taxon>
        <taxon>Marinobacteraceae</taxon>
        <taxon>Marinobacter</taxon>
    </lineage>
</organism>
<sequence length="483" mass="52188">MIESPLLKNLKGYIGGQWKATGDNTFDVYNPATGEVIASVPSMPAEDVKAAIEAGKSALRLTEPYAIETRRQWLEAIRDALKANKEEIGRILCLEHGKPLNEAQGEVDYAAGFFDYFSKTIGELNSHTLEEKPRDCTWTIHYRPIGVVGLITPWNFPIGMIAKKLSAAMAAGCPSVIKPASETPLTMIAMFAVIEENVDLPEGMINLVMGKASVIGKELCENPDVPMLSFTGSTEVGRKLILDTVEHVKKLALELGGNAPYIIFDDADLDKAADNLIANKFRGGGQTCVCANRIFVHENVMEAFGQKLAERVNKMTVGDGINGDVDIGPLINKAGFNKVKEHLEDALQKGASLVAGAKPEDLPSDKLFFPPTVVSGVKRDMACFREETFGPLVPMVSFKTEDEAIEMGNDTEFGLASYVFTADEDRAQRVAGGLRFGHVGWNTGTGPTPEAPFGGMKASGIGREGGIEGLFEFVEPQSVPRGF</sequence>
<keyword evidence="7" id="KW-1185">Reference proteome</keyword>
<dbReference type="InterPro" id="IPR016163">
    <property type="entry name" value="Ald_DH_C"/>
</dbReference>
<dbReference type="STRING" id="430453.SAMN04487962_11312"/>
<dbReference type="InterPro" id="IPR050740">
    <property type="entry name" value="Aldehyde_DH_Superfamily"/>
</dbReference>
<dbReference type="PANTHER" id="PTHR43353">
    <property type="entry name" value="SUCCINATE-SEMIALDEHYDE DEHYDROGENASE, MITOCHONDRIAL"/>
    <property type="match status" value="1"/>
</dbReference>
<dbReference type="Gene3D" id="3.40.605.10">
    <property type="entry name" value="Aldehyde Dehydrogenase, Chain A, domain 1"/>
    <property type="match status" value="1"/>
</dbReference>
<evidence type="ECO:0000256" key="2">
    <source>
        <dbReference type="ARBA" id="ARBA00023002"/>
    </source>
</evidence>
<evidence type="ECO:0000256" key="4">
    <source>
        <dbReference type="RuleBase" id="RU003345"/>
    </source>
</evidence>
<evidence type="ECO:0000256" key="1">
    <source>
        <dbReference type="ARBA" id="ARBA00009986"/>
    </source>
</evidence>
<dbReference type="GO" id="GO:0004777">
    <property type="term" value="F:succinate-semialdehyde dehydrogenase (NAD+) activity"/>
    <property type="evidence" value="ECO:0007669"/>
    <property type="project" value="TreeGrafter"/>
</dbReference>
<gene>
    <name evidence="6" type="ORF">SAMN04487962_11312</name>
</gene>
<dbReference type="Gene3D" id="3.40.309.10">
    <property type="entry name" value="Aldehyde Dehydrogenase, Chain A, domain 2"/>
    <property type="match status" value="1"/>
</dbReference>
<dbReference type="InterPro" id="IPR015590">
    <property type="entry name" value="Aldehyde_DH_dom"/>
</dbReference>
<dbReference type="CDD" id="cd07103">
    <property type="entry name" value="ALDH_F5_SSADH_GabD"/>
    <property type="match status" value="1"/>
</dbReference>
<dbReference type="EMBL" id="FOHZ01000013">
    <property type="protein sequence ID" value="SET58077.1"/>
    <property type="molecule type" value="Genomic_DNA"/>
</dbReference>
<dbReference type="FunFam" id="3.40.605.10:FF:000007">
    <property type="entry name" value="NAD/NADP-dependent betaine aldehyde dehydrogenase"/>
    <property type="match status" value="1"/>
</dbReference>
<accession>A0A1I0FJA1</accession>
<dbReference type="AlphaFoldDB" id="A0A1I0FJA1"/>
<dbReference type="SUPFAM" id="SSF53720">
    <property type="entry name" value="ALDH-like"/>
    <property type="match status" value="1"/>
</dbReference>
<feature type="domain" description="Aldehyde dehydrogenase" evidence="5">
    <location>
        <begin position="18"/>
        <end position="479"/>
    </location>
</feature>
<dbReference type="PANTHER" id="PTHR43353:SF5">
    <property type="entry name" value="SUCCINATE-SEMIALDEHYDE DEHYDROGENASE, MITOCHONDRIAL"/>
    <property type="match status" value="1"/>
</dbReference>
<evidence type="ECO:0000256" key="3">
    <source>
        <dbReference type="PROSITE-ProRule" id="PRU10007"/>
    </source>
</evidence>
<evidence type="ECO:0000313" key="6">
    <source>
        <dbReference type="EMBL" id="SET58077.1"/>
    </source>
</evidence>
<dbReference type="Proteomes" id="UP000198762">
    <property type="component" value="Unassembled WGS sequence"/>
</dbReference>
<comment type="similarity">
    <text evidence="1 4">Belongs to the aldehyde dehydrogenase family.</text>
</comment>
<dbReference type="InterPro" id="IPR029510">
    <property type="entry name" value="Ald_DH_CS_GLU"/>
</dbReference>
<protein>
    <submittedName>
        <fullName evidence="6">Succinate-semialdehyde dehydrogenase / glutarate-semialdehyde dehydrogenase</fullName>
    </submittedName>
</protein>